<dbReference type="InterPro" id="IPR036322">
    <property type="entry name" value="WD40_repeat_dom_sf"/>
</dbReference>
<organism evidence="2 3">
    <name type="scientific">Phlebiopsis gigantea (strain 11061_1 CR5-6)</name>
    <name type="common">White-rot fungus</name>
    <name type="synonym">Peniophora gigantea</name>
    <dbReference type="NCBI Taxonomy" id="745531"/>
    <lineage>
        <taxon>Eukaryota</taxon>
        <taxon>Fungi</taxon>
        <taxon>Dikarya</taxon>
        <taxon>Basidiomycota</taxon>
        <taxon>Agaricomycotina</taxon>
        <taxon>Agaricomycetes</taxon>
        <taxon>Polyporales</taxon>
        <taxon>Phanerochaetaceae</taxon>
        <taxon>Phlebiopsis</taxon>
    </lineage>
</organism>
<name>A0A0C3S746_PHLG1</name>
<dbReference type="PANTHER" id="PTHR13211:SF0">
    <property type="entry name" value="TELOMERASE CAJAL BODY PROTEIN 1"/>
    <property type="match status" value="1"/>
</dbReference>
<reference evidence="2 3" key="1">
    <citation type="journal article" date="2014" name="PLoS Genet.">
        <title>Analysis of the Phlebiopsis gigantea genome, transcriptome and secretome provides insight into its pioneer colonization strategies of wood.</title>
        <authorList>
            <person name="Hori C."/>
            <person name="Ishida T."/>
            <person name="Igarashi K."/>
            <person name="Samejima M."/>
            <person name="Suzuki H."/>
            <person name="Master E."/>
            <person name="Ferreira P."/>
            <person name="Ruiz-Duenas F.J."/>
            <person name="Held B."/>
            <person name="Canessa P."/>
            <person name="Larrondo L.F."/>
            <person name="Schmoll M."/>
            <person name="Druzhinina I.S."/>
            <person name="Kubicek C.P."/>
            <person name="Gaskell J.A."/>
            <person name="Kersten P."/>
            <person name="St John F."/>
            <person name="Glasner J."/>
            <person name="Sabat G."/>
            <person name="Splinter BonDurant S."/>
            <person name="Syed K."/>
            <person name="Yadav J."/>
            <person name="Mgbeahuruike A.C."/>
            <person name="Kovalchuk A."/>
            <person name="Asiegbu F.O."/>
            <person name="Lackner G."/>
            <person name="Hoffmeister D."/>
            <person name="Rencoret J."/>
            <person name="Gutierrez A."/>
            <person name="Sun H."/>
            <person name="Lindquist E."/>
            <person name="Barry K."/>
            <person name="Riley R."/>
            <person name="Grigoriev I.V."/>
            <person name="Henrissat B."/>
            <person name="Kues U."/>
            <person name="Berka R.M."/>
            <person name="Martinez A.T."/>
            <person name="Covert S.F."/>
            <person name="Blanchette R.A."/>
            <person name="Cullen D."/>
        </authorList>
    </citation>
    <scope>NUCLEOTIDE SEQUENCE [LARGE SCALE GENOMIC DNA]</scope>
    <source>
        <strain evidence="2 3">11061_1 CR5-6</strain>
    </source>
</reference>
<dbReference type="Gene3D" id="2.130.10.10">
    <property type="entry name" value="YVTN repeat-like/Quinoprotein amine dehydrogenase"/>
    <property type="match status" value="1"/>
</dbReference>
<accession>A0A0C3S746</accession>
<dbReference type="InterPro" id="IPR015943">
    <property type="entry name" value="WD40/YVTN_repeat-like_dom_sf"/>
</dbReference>
<dbReference type="PANTHER" id="PTHR13211">
    <property type="entry name" value="TELOMERASE CAJAL BODY PROTEIN 1"/>
    <property type="match status" value="1"/>
</dbReference>
<dbReference type="AlphaFoldDB" id="A0A0C3S746"/>
<dbReference type="OrthoDB" id="239865at2759"/>
<dbReference type="HOGENOM" id="CLU_022731_3_1_1"/>
<sequence length="450" mass="49031">MSMESTQPAWSPPVYDVSTEPVLAHRGQLAASRLSNNFARWARWCPDGSAALAQCEDATLQYLDIPSDTLGTPLASDAIRKACLPQSAPVLDFAWYPFATTRDPASFCLVASVRESPVKLLDAADGRLRASYKIVDHRERHIAPHSLVFNMTGAKLYCGFEDAIEVFDLHAPGEGTRLHTTPTKKSRDGLKGIISALAFSPDAASGAYAAGSLRVSAPSSSNIAIFSESTGEVPVMFVGDERVGGYGVRASVSQLQFNPYRPYLLYASFRRHSTIYSWDIRGDTTKTVQTFAREFESNGTNQRLRFDVDITGSWLGAGDHHGGTSVFDLSSPENQDASTEVKAPNESKLHFKAHDDAVGSVHFHPLHPLLLSVSGSRHYTGGGDSDGSSSDLESANEEFNEDEDDISAPRRVAVRRTRERPSPTVKDASFKLWSFDRSSRLASETDSAHA</sequence>
<dbReference type="Proteomes" id="UP000053257">
    <property type="component" value="Unassembled WGS sequence"/>
</dbReference>
<protein>
    <recommendedName>
        <fullName evidence="4">DUF2415 domain-containing protein</fullName>
    </recommendedName>
</protein>
<feature type="compositionally biased region" description="Acidic residues" evidence="1">
    <location>
        <begin position="394"/>
        <end position="406"/>
    </location>
</feature>
<feature type="region of interest" description="Disordered" evidence="1">
    <location>
        <begin position="377"/>
        <end position="428"/>
    </location>
</feature>
<evidence type="ECO:0000313" key="3">
    <source>
        <dbReference type="Proteomes" id="UP000053257"/>
    </source>
</evidence>
<evidence type="ECO:0000256" key="1">
    <source>
        <dbReference type="SAM" id="MobiDB-lite"/>
    </source>
</evidence>
<dbReference type="InterPro" id="IPR051150">
    <property type="entry name" value="SWT21/TCAB1_mRNA_Telomere"/>
</dbReference>
<keyword evidence="3" id="KW-1185">Reference proteome</keyword>
<gene>
    <name evidence="2" type="ORF">PHLGIDRAFT_371864</name>
</gene>
<evidence type="ECO:0000313" key="2">
    <source>
        <dbReference type="EMBL" id="KIP12211.1"/>
    </source>
</evidence>
<dbReference type="EMBL" id="KN840441">
    <property type="protein sequence ID" value="KIP12211.1"/>
    <property type="molecule type" value="Genomic_DNA"/>
</dbReference>
<evidence type="ECO:0008006" key="4">
    <source>
        <dbReference type="Google" id="ProtNLM"/>
    </source>
</evidence>
<proteinExistence type="predicted"/>
<dbReference type="SUPFAM" id="SSF50978">
    <property type="entry name" value="WD40 repeat-like"/>
    <property type="match status" value="1"/>
</dbReference>
<dbReference type="STRING" id="745531.A0A0C3S746"/>